<comment type="subcellular location">
    <subcellularLocation>
        <location evidence="1">Mitochondrion</location>
    </subcellularLocation>
</comment>
<keyword evidence="4" id="KW-0496">Mitochondrion</keyword>
<accession>A0A060TFG6</accession>
<proteinExistence type="inferred from homology"/>
<dbReference type="EMBL" id="HG937694">
    <property type="protein sequence ID" value="CDP37941.1"/>
    <property type="molecule type" value="Genomic_DNA"/>
</dbReference>
<dbReference type="PANTHER" id="PTHR28133">
    <property type="entry name" value="REQUIRED FOR RESPIRATORY GROWTH PROTEIN 7, MITOCHONDRIAL"/>
    <property type="match status" value="1"/>
</dbReference>
<evidence type="ECO:0000256" key="3">
    <source>
        <dbReference type="ARBA" id="ARBA00014638"/>
    </source>
</evidence>
<dbReference type="GO" id="GO:0005739">
    <property type="term" value="C:mitochondrion"/>
    <property type="evidence" value="ECO:0007669"/>
    <property type="project" value="UniProtKB-SubCell"/>
</dbReference>
<evidence type="ECO:0000256" key="2">
    <source>
        <dbReference type="ARBA" id="ARBA00009554"/>
    </source>
</evidence>
<dbReference type="PANTHER" id="PTHR28133:SF1">
    <property type="entry name" value="REQUIRED FOR RESPIRATORY GROWTH PROTEIN 7, MITOCHONDRIAL"/>
    <property type="match status" value="1"/>
</dbReference>
<reference evidence="5" key="2">
    <citation type="submission" date="2014-06" db="EMBL/GenBank/DDBJ databases">
        <title>The complete genome of Blastobotrys (Arxula) adeninivorans LS3 - a yeast of biotechnological interest.</title>
        <authorList>
            <person name="Kunze G."/>
            <person name="Gaillardin C."/>
            <person name="Czernicka M."/>
            <person name="Durrens P."/>
            <person name="Martin T."/>
            <person name="Boer E."/>
            <person name="Gabaldon T."/>
            <person name="Cruz J."/>
            <person name="Talla E."/>
            <person name="Marck C."/>
            <person name="Goffeau A."/>
            <person name="Barbe V."/>
            <person name="Baret P."/>
            <person name="Baronian K."/>
            <person name="Beier S."/>
            <person name="Bleykasten C."/>
            <person name="Bode R."/>
            <person name="Casaregola S."/>
            <person name="Despons L."/>
            <person name="Fairhead C."/>
            <person name="Giersberg M."/>
            <person name="Gierski P."/>
            <person name="Hahnel U."/>
            <person name="Hartmann A."/>
            <person name="Jankowska D."/>
            <person name="Jubin C."/>
            <person name="Jung P."/>
            <person name="Lafontaine I."/>
            <person name="Leh-Louis V."/>
            <person name="Lemaire M."/>
            <person name="Marcet-Houben M."/>
            <person name="Mascher M."/>
            <person name="Morel G."/>
            <person name="Richard G.-F."/>
            <person name="Riechen J."/>
            <person name="Sacerdot C."/>
            <person name="Sarkar A."/>
            <person name="Savel G."/>
            <person name="Schacherer J."/>
            <person name="Sherman D."/>
            <person name="Straub M.-L."/>
            <person name="Stein N."/>
            <person name="Thierry A."/>
            <person name="Trautwein-Schult A."/>
            <person name="Westhof E."/>
            <person name="Worch S."/>
            <person name="Dujon B."/>
            <person name="Souciet J.-L."/>
            <person name="Wincker P."/>
            <person name="Scholz U."/>
            <person name="Neuveglise N."/>
        </authorList>
    </citation>
    <scope>NUCLEOTIDE SEQUENCE</scope>
    <source>
        <strain evidence="5">LS3</strain>
    </source>
</reference>
<organism evidence="5">
    <name type="scientific">Blastobotrys adeninivorans</name>
    <name type="common">Yeast</name>
    <name type="synonym">Arxula adeninivorans</name>
    <dbReference type="NCBI Taxonomy" id="409370"/>
    <lineage>
        <taxon>Eukaryota</taxon>
        <taxon>Fungi</taxon>
        <taxon>Dikarya</taxon>
        <taxon>Ascomycota</taxon>
        <taxon>Saccharomycotina</taxon>
        <taxon>Dipodascomycetes</taxon>
        <taxon>Dipodascales</taxon>
        <taxon>Trichomonascaceae</taxon>
        <taxon>Blastobotrys</taxon>
    </lineage>
</organism>
<dbReference type="PhylomeDB" id="A0A060TFG6"/>
<sequence length="279" mass="30994">MRKLQHTPRARACLATLLSTSHATQKRSYAARASSTTTASPHDDLASYLKYLKHNPTIVANNSSHFKGLLYEYSVQHVLQKLTGSPFTRCGRAGDNGVDLVGNWRLPVPGKTNECHSYDVLVQCKATRSKLSARLFRELEGAYTYYSFNNSPQTQSTEGTVARSGVIMVMAAPTPITKNGISQFESSQTPIIYCQIDRIDPTFDKESSNFFLEGYLDAHGKDLGNNLIRGMISNGSATRLLQQYRMSVAKVHSTAAESPEWIKVWHEPAKFIGRNINDS</sequence>
<evidence type="ECO:0000313" key="5">
    <source>
        <dbReference type="EMBL" id="CDP37941.1"/>
    </source>
</evidence>
<dbReference type="InterPro" id="IPR018828">
    <property type="entry name" value="RRG7"/>
</dbReference>
<comment type="similarity">
    <text evidence="2">Belongs to the RRG7 family.</text>
</comment>
<dbReference type="AlphaFoldDB" id="A0A060TFG6"/>
<protein>
    <recommendedName>
        <fullName evidence="3">Required for respiratory growth protein 7, mitochondrial</fullName>
    </recommendedName>
</protein>
<reference evidence="5" key="1">
    <citation type="submission" date="2014-02" db="EMBL/GenBank/DDBJ databases">
        <authorList>
            <person name="Genoscope - CEA"/>
        </authorList>
    </citation>
    <scope>NUCLEOTIDE SEQUENCE</scope>
    <source>
        <strain evidence="5">LS3</strain>
    </source>
</reference>
<name>A0A060TFG6_BLAAD</name>
<gene>
    <name evidence="5" type="ORF">GNLVRS02_ARAD1D23232g</name>
</gene>
<dbReference type="Pfam" id="PF10356">
    <property type="entry name" value="RRG7"/>
    <property type="match status" value="2"/>
</dbReference>
<evidence type="ECO:0000256" key="1">
    <source>
        <dbReference type="ARBA" id="ARBA00004173"/>
    </source>
</evidence>
<evidence type="ECO:0000256" key="4">
    <source>
        <dbReference type="ARBA" id="ARBA00023128"/>
    </source>
</evidence>